<name>A0ABR8T0T4_9BACL</name>
<sequence length="167" mass="19187">MSRKFTLLSLGFLSFLLILFIMGCFLISYSTPLKSYGMSNNDEHTTIYFEITNEGRSALKLMEVKVNDNLEPSHVELGISYNGRLVTAGFENEKRTKLVGINEELIHPELLRDQTLALIQDDENQIPIHYGIRIINNKTIQNVTIKYKYYGMTKVANFELEPSLGRY</sequence>
<comment type="caution">
    <text evidence="1">The sequence shown here is derived from an EMBL/GenBank/DDBJ whole genome shotgun (WGS) entry which is preliminary data.</text>
</comment>
<evidence type="ECO:0008006" key="3">
    <source>
        <dbReference type="Google" id="ProtNLM"/>
    </source>
</evidence>
<organism evidence="1 2">
    <name type="scientific">Paenibacillus gallinarum</name>
    <dbReference type="NCBI Taxonomy" id="2762232"/>
    <lineage>
        <taxon>Bacteria</taxon>
        <taxon>Bacillati</taxon>
        <taxon>Bacillota</taxon>
        <taxon>Bacilli</taxon>
        <taxon>Bacillales</taxon>
        <taxon>Paenibacillaceae</taxon>
        <taxon>Paenibacillus</taxon>
    </lineage>
</organism>
<reference evidence="1 2" key="1">
    <citation type="submission" date="2020-08" db="EMBL/GenBank/DDBJ databases">
        <title>A Genomic Blueprint of the Chicken Gut Microbiome.</title>
        <authorList>
            <person name="Gilroy R."/>
            <person name="Ravi A."/>
            <person name="Getino M."/>
            <person name="Pursley I."/>
            <person name="Horton D.L."/>
            <person name="Alikhan N.-F."/>
            <person name="Baker D."/>
            <person name="Gharbi K."/>
            <person name="Hall N."/>
            <person name="Watson M."/>
            <person name="Adriaenssens E.M."/>
            <person name="Foster-Nyarko E."/>
            <person name="Jarju S."/>
            <person name="Secka A."/>
            <person name="Antonio M."/>
            <person name="Oren A."/>
            <person name="Chaudhuri R."/>
            <person name="La Ragione R.M."/>
            <person name="Hildebrand F."/>
            <person name="Pallen M.J."/>
        </authorList>
    </citation>
    <scope>NUCLEOTIDE SEQUENCE [LARGE SCALE GENOMIC DNA]</scope>
    <source>
        <strain evidence="1 2">Sa2BVA9</strain>
    </source>
</reference>
<proteinExistence type="predicted"/>
<evidence type="ECO:0000313" key="1">
    <source>
        <dbReference type="EMBL" id="MBD7969297.1"/>
    </source>
</evidence>
<dbReference type="RefSeq" id="WP_191801156.1">
    <property type="nucleotide sequence ID" value="NZ_JACSQL010000006.1"/>
</dbReference>
<keyword evidence="2" id="KW-1185">Reference proteome</keyword>
<dbReference type="Proteomes" id="UP000608071">
    <property type="component" value="Unassembled WGS sequence"/>
</dbReference>
<gene>
    <name evidence="1" type="ORF">H9647_14580</name>
</gene>
<protein>
    <recommendedName>
        <fullName evidence="3">DUF5067 domain-containing protein</fullName>
    </recommendedName>
</protein>
<evidence type="ECO:0000313" key="2">
    <source>
        <dbReference type="Proteomes" id="UP000608071"/>
    </source>
</evidence>
<accession>A0ABR8T0T4</accession>
<dbReference type="PROSITE" id="PS51257">
    <property type="entry name" value="PROKAR_LIPOPROTEIN"/>
    <property type="match status" value="1"/>
</dbReference>
<dbReference type="EMBL" id="JACSQL010000006">
    <property type="protein sequence ID" value="MBD7969297.1"/>
    <property type="molecule type" value="Genomic_DNA"/>
</dbReference>